<dbReference type="EMBL" id="FNIE01000005">
    <property type="protein sequence ID" value="SDN76032.1"/>
    <property type="molecule type" value="Genomic_DNA"/>
</dbReference>
<name>A0A1H0E0W1_9ACTN</name>
<accession>A0A1H0E0W1</accession>
<dbReference type="Proteomes" id="UP000199341">
    <property type="component" value="Unassembled WGS sequence"/>
</dbReference>
<sequence>MSRFYLSHIRGVDEEWTAAFVRDLSAAVAARTGEAADRIAVRADPHVPGAAVEQMAAATTMVVLHAPGYFGQSYCAAEWTYFQQRAQVLWSRTGRTADAIIPVVWEPTGQPLPAAVRRQAPLAVDSAAYARDGVLHLLRLKARYAEDYRRVVAALADRVAATHGRPLPEVPGFDAGSSGSFSFPVLPAEPGEGQRAVRFVMAAAAADDLPAERTATEFYGRSPTDWTPYAPGQPGVLAALLRDTAAALDFAPTVLALDEETVGRVRSGARAEELLVLLVDAWAAGLREKRALLESLDAEVADTVAVLEPRNRDDPQTTAHAPELDGFLDRALPSLRRHATELERWGLPDVEKFTTALRKALIRAQNDAIKSSQAGRRLPTPPGGLDSFPLLGRSFS</sequence>
<organism evidence="2 3">
    <name type="scientific">Actinacidiphila guanduensis</name>
    <dbReference type="NCBI Taxonomy" id="310781"/>
    <lineage>
        <taxon>Bacteria</taxon>
        <taxon>Bacillati</taxon>
        <taxon>Actinomycetota</taxon>
        <taxon>Actinomycetes</taxon>
        <taxon>Kitasatosporales</taxon>
        <taxon>Streptomycetaceae</taxon>
        <taxon>Actinacidiphila</taxon>
    </lineage>
</organism>
<evidence type="ECO:0000256" key="1">
    <source>
        <dbReference type="SAM" id="MobiDB-lite"/>
    </source>
</evidence>
<feature type="region of interest" description="Disordered" evidence="1">
    <location>
        <begin position="370"/>
        <end position="396"/>
    </location>
</feature>
<evidence type="ECO:0000313" key="2">
    <source>
        <dbReference type="EMBL" id="SDN76032.1"/>
    </source>
</evidence>
<dbReference type="STRING" id="310781.SAMN05216259_105431"/>
<dbReference type="RefSeq" id="WP_093784680.1">
    <property type="nucleotide sequence ID" value="NZ_FNIE01000005.1"/>
</dbReference>
<keyword evidence="3" id="KW-1185">Reference proteome</keyword>
<dbReference type="InterPro" id="IPR026367">
    <property type="entry name" value="FxsC_C"/>
</dbReference>
<gene>
    <name evidence="2" type="ORF">SAMN05216259_105431</name>
</gene>
<dbReference type="OrthoDB" id="9150238at2"/>
<protein>
    <submittedName>
        <fullName evidence="2">FxsC C-terminal domain-containing protein</fullName>
    </submittedName>
</protein>
<reference evidence="2 3" key="1">
    <citation type="submission" date="2016-10" db="EMBL/GenBank/DDBJ databases">
        <authorList>
            <person name="de Groot N.N."/>
        </authorList>
    </citation>
    <scope>NUCLEOTIDE SEQUENCE [LARGE SCALE GENOMIC DNA]</scope>
    <source>
        <strain evidence="2 3">CGMCC 4.2022</strain>
    </source>
</reference>
<proteinExistence type="predicted"/>
<dbReference type="NCBIfam" id="TIGR04276">
    <property type="entry name" value="FxsC_Cterm"/>
    <property type="match status" value="1"/>
</dbReference>
<dbReference type="AlphaFoldDB" id="A0A1H0E0W1"/>
<evidence type="ECO:0000313" key="3">
    <source>
        <dbReference type="Proteomes" id="UP000199341"/>
    </source>
</evidence>